<dbReference type="InterPro" id="IPR011453">
    <property type="entry name" value="DUF1559"/>
</dbReference>
<dbReference type="PANTHER" id="PTHR30093">
    <property type="entry name" value="GENERAL SECRETION PATHWAY PROTEIN G"/>
    <property type="match status" value="1"/>
</dbReference>
<dbReference type="InterPro" id="IPR027558">
    <property type="entry name" value="Pre_pil_HX9DG_C"/>
</dbReference>
<protein>
    <submittedName>
        <fullName evidence="2">DUF1559 domain-containing protein</fullName>
    </submittedName>
</protein>
<dbReference type="InterPro" id="IPR045584">
    <property type="entry name" value="Pilin-like"/>
</dbReference>
<proteinExistence type="predicted"/>
<evidence type="ECO:0000259" key="1">
    <source>
        <dbReference type="Pfam" id="PF07596"/>
    </source>
</evidence>
<dbReference type="AlphaFoldDB" id="A0A8E6BDI4"/>
<gene>
    <name evidence="2" type="ORF">KIH39_17075</name>
</gene>
<keyword evidence="3" id="KW-1185">Reference proteome</keyword>
<dbReference type="NCBIfam" id="TIGR02532">
    <property type="entry name" value="IV_pilin_GFxxxE"/>
    <property type="match status" value="1"/>
</dbReference>
<dbReference type="Proteomes" id="UP000676194">
    <property type="component" value="Chromosome"/>
</dbReference>
<evidence type="ECO:0000313" key="3">
    <source>
        <dbReference type="Proteomes" id="UP000676194"/>
    </source>
</evidence>
<dbReference type="RefSeq" id="WP_213500461.1">
    <property type="nucleotide sequence ID" value="NZ_CP074694.1"/>
</dbReference>
<dbReference type="Pfam" id="PF07596">
    <property type="entry name" value="SBP_bac_10"/>
    <property type="match status" value="1"/>
</dbReference>
<feature type="domain" description="DUF1559" evidence="1">
    <location>
        <begin position="30"/>
        <end position="329"/>
    </location>
</feature>
<dbReference type="PANTHER" id="PTHR30093:SF2">
    <property type="entry name" value="TYPE II SECRETION SYSTEM PROTEIN H"/>
    <property type="match status" value="1"/>
</dbReference>
<dbReference type="Gene3D" id="3.30.700.10">
    <property type="entry name" value="Glycoprotein, Type 4 Pilin"/>
    <property type="match status" value="1"/>
</dbReference>
<dbReference type="SUPFAM" id="SSF54523">
    <property type="entry name" value="Pili subunits"/>
    <property type="match status" value="1"/>
</dbReference>
<evidence type="ECO:0000313" key="2">
    <source>
        <dbReference type="EMBL" id="QVL34940.1"/>
    </source>
</evidence>
<reference evidence="2" key="1">
    <citation type="submission" date="2021-05" db="EMBL/GenBank/DDBJ databases">
        <title>Complete genome sequence of the cellulolytic planctomycete Telmatocola sphagniphila SP2T and characterization of the first cellulase from planctomycetes.</title>
        <authorList>
            <person name="Rakitin A.L."/>
            <person name="Beletsky A.V."/>
            <person name="Naumoff D.G."/>
            <person name="Kulichevskaya I.S."/>
            <person name="Mardanov A.V."/>
            <person name="Ravin N.V."/>
            <person name="Dedysh S.N."/>
        </authorList>
    </citation>
    <scope>NUCLEOTIDE SEQUENCE</scope>
    <source>
        <strain evidence="2">SP2T</strain>
    </source>
</reference>
<dbReference type="InterPro" id="IPR012902">
    <property type="entry name" value="N_methyl_site"/>
</dbReference>
<accession>A0A8E6BDI4</accession>
<sequence>MRRRAFSLVELLVVIAIIAILIALLLPAVQKVREAAGRISCTNNLKQFGLALQNYHDAVGSFPPGMTVNGSSVAETGTFSGLVPLLPYLEQDNWARIWDPTKTWYQSPNFDIVPIQIKVFYCPSNRTSGVIDTSFLVPFAGRPLPNVASADYLLCKGANAALCQYTQVPWTARGVFDVNTSTRLTDITDGTSNTFAMGEGAGGNPKYGIRRWYPDTTPAQGLFPGQSSNIDQSWSSGPMATVTLNTIGYLGGACLGVTAERGGNSDPWNEPMNNPLVLPALSFHNGCINSGTAPGTYDIISGFRSVHPNGCNFLFCDGSVRFMVQTINPDTYRALSTMAAGEVIGE</sequence>
<dbReference type="Pfam" id="PF07963">
    <property type="entry name" value="N_methyl"/>
    <property type="match status" value="1"/>
</dbReference>
<name>A0A8E6BDI4_9BACT</name>
<dbReference type="NCBIfam" id="TIGR04294">
    <property type="entry name" value="pre_pil_HX9DG"/>
    <property type="match status" value="1"/>
</dbReference>
<dbReference type="EMBL" id="CP074694">
    <property type="protein sequence ID" value="QVL34940.1"/>
    <property type="molecule type" value="Genomic_DNA"/>
</dbReference>
<dbReference type="KEGG" id="tsph:KIH39_17075"/>
<organism evidence="2 3">
    <name type="scientific">Telmatocola sphagniphila</name>
    <dbReference type="NCBI Taxonomy" id="1123043"/>
    <lineage>
        <taxon>Bacteria</taxon>
        <taxon>Pseudomonadati</taxon>
        <taxon>Planctomycetota</taxon>
        <taxon>Planctomycetia</taxon>
        <taxon>Gemmatales</taxon>
        <taxon>Gemmataceae</taxon>
    </lineage>
</organism>